<evidence type="ECO:0000313" key="1">
    <source>
        <dbReference type="EMBL" id="QHI70155.1"/>
    </source>
</evidence>
<dbReference type="RefSeq" id="WP_160629334.1">
    <property type="nucleotide sequence ID" value="NZ_CP047593.1"/>
</dbReference>
<gene>
    <name evidence="1" type="ORF">GT409_12100</name>
</gene>
<name>A0A6P1MGD9_9BACT</name>
<dbReference type="KEGG" id="taer:GT409_12100"/>
<evidence type="ECO:0000313" key="2">
    <source>
        <dbReference type="Proteomes" id="UP000464954"/>
    </source>
</evidence>
<accession>A0A6P1MGD9</accession>
<sequence>MKKILAGALVCMIGIICFSEQLFYEPFDYSAGGKIRGERGGVGFGSDSWHGKSGPQGDMYVTWSGLSFSDMPVCGNAVLLDMHSTGDGDGINLTRSLERALKKGTLWVSFLYKYDGVTQDSFLENIMAFVRFQSKSNKSIRFRMRCNSLTTGGIAVRQSGDKWMEGVCSKPSIADGNVYLIICRFPGLGTPEGGSPIIWAFLESGYENLKSKRGAITEADLTENVVVSAIGGCASAEMKDDDFINLGLFARKENTRFSVSFDELRAGTDLSDVLILKDASK</sequence>
<keyword evidence="2" id="KW-1185">Reference proteome</keyword>
<proteinExistence type="predicted"/>
<dbReference type="AlphaFoldDB" id="A0A6P1MGD9"/>
<reference evidence="1 2" key="1">
    <citation type="submission" date="2020-01" db="EMBL/GenBank/DDBJ databases">
        <title>Ponticoccus aerotolerans gen. nov., sp. nov., an anaerobic bacterium and proposal of Ponticoccusceae fam. nov., Ponticoccusles ord. nov. and Ponticoccuse classis nov. in the phylum Kiritimatiellaeota.</title>
        <authorList>
            <person name="Zhou L.Y."/>
            <person name="Du Z.J."/>
        </authorList>
    </citation>
    <scope>NUCLEOTIDE SEQUENCE [LARGE SCALE GENOMIC DNA]</scope>
    <source>
        <strain evidence="1 2">S-5007</strain>
    </source>
</reference>
<dbReference type="EMBL" id="CP047593">
    <property type="protein sequence ID" value="QHI70155.1"/>
    <property type="molecule type" value="Genomic_DNA"/>
</dbReference>
<protein>
    <submittedName>
        <fullName evidence="1">Uncharacterized protein</fullName>
    </submittedName>
</protein>
<dbReference type="Proteomes" id="UP000464954">
    <property type="component" value="Chromosome"/>
</dbReference>
<organism evidence="1 2">
    <name type="scientific">Tichowtungia aerotolerans</name>
    <dbReference type="NCBI Taxonomy" id="2697043"/>
    <lineage>
        <taxon>Bacteria</taxon>
        <taxon>Pseudomonadati</taxon>
        <taxon>Kiritimatiellota</taxon>
        <taxon>Tichowtungiia</taxon>
        <taxon>Tichowtungiales</taxon>
        <taxon>Tichowtungiaceae</taxon>
        <taxon>Tichowtungia</taxon>
    </lineage>
</organism>